<dbReference type="PANTHER" id="PTHR30309">
    <property type="entry name" value="INNER MEMBRANE PROTEIN YGIH"/>
    <property type="match status" value="1"/>
</dbReference>
<proteinExistence type="inferred from homology"/>
<protein>
    <recommendedName>
        <fullName evidence="10">Glycerol-3-phosphate acyltransferase</fullName>
    </recommendedName>
    <alternativeName>
        <fullName evidence="10">Acyl-PO4 G3P acyltransferase</fullName>
    </alternativeName>
    <alternativeName>
        <fullName evidence="10">Acyl-phosphate--glycerol-3-phosphate acyltransferase</fullName>
    </alternativeName>
    <alternativeName>
        <fullName evidence="10">G3P acyltransferase</fullName>
        <shortName evidence="10">GPAT</shortName>
        <ecNumber evidence="10">2.3.1.275</ecNumber>
    </alternativeName>
    <alternativeName>
        <fullName evidence="10">Lysophosphatidic acid synthase</fullName>
        <shortName evidence="10">LPA synthase</shortName>
    </alternativeName>
</protein>
<dbReference type="NCBIfam" id="TIGR00023">
    <property type="entry name" value="glycerol-3-phosphate 1-O-acyltransferase PlsY"/>
    <property type="match status" value="1"/>
</dbReference>
<keyword evidence="6 10" id="KW-0443">Lipid metabolism</keyword>
<evidence type="ECO:0000256" key="6">
    <source>
        <dbReference type="ARBA" id="ARBA00023098"/>
    </source>
</evidence>
<keyword evidence="12" id="KW-1185">Reference proteome</keyword>
<feature type="transmembrane region" description="Helical" evidence="10">
    <location>
        <begin position="112"/>
        <end position="136"/>
    </location>
</feature>
<dbReference type="InterPro" id="IPR003811">
    <property type="entry name" value="G3P_acylTferase_PlsY"/>
</dbReference>
<name>A0AAJ3K669_9PAST</name>
<organism evidence="11 12">
    <name type="scientific">Rodentibacter caecimuris</name>
    <dbReference type="NCBI Taxonomy" id="1796644"/>
    <lineage>
        <taxon>Bacteria</taxon>
        <taxon>Pseudomonadati</taxon>
        <taxon>Pseudomonadota</taxon>
        <taxon>Gammaproteobacteria</taxon>
        <taxon>Pasteurellales</taxon>
        <taxon>Pasteurellaceae</taxon>
        <taxon>Rodentibacter</taxon>
    </lineage>
</organism>
<dbReference type="PANTHER" id="PTHR30309:SF0">
    <property type="entry name" value="GLYCEROL-3-PHOSPHATE ACYLTRANSFERASE-RELATED"/>
    <property type="match status" value="1"/>
</dbReference>
<keyword evidence="1 10" id="KW-1003">Cell membrane</keyword>
<feature type="transmembrane region" description="Helical" evidence="10">
    <location>
        <begin position="83"/>
        <end position="100"/>
    </location>
</feature>
<feature type="transmembrane region" description="Helical" evidence="10">
    <location>
        <begin position="6"/>
        <end position="25"/>
    </location>
</feature>
<keyword evidence="3 10" id="KW-0808">Transferase</keyword>
<comment type="function">
    <text evidence="10">Catalyzes the transfer of an acyl group from acyl-phosphate (acyl-PO(4)) to glycerol-3-phosphate (G3P) to form lysophosphatidic acid (LPA). This enzyme utilizes acyl-phosphate as fatty acyl donor, but not acyl-CoA or acyl-ACP.</text>
</comment>
<evidence type="ECO:0000256" key="4">
    <source>
        <dbReference type="ARBA" id="ARBA00022692"/>
    </source>
</evidence>
<keyword evidence="2 10" id="KW-0444">Lipid biosynthesis</keyword>
<dbReference type="EC" id="2.3.1.275" evidence="10"/>
<dbReference type="RefSeq" id="WP_059367806.1">
    <property type="nucleotide sequence ID" value="NZ_BBXJ01000001.1"/>
</dbReference>
<dbReference type="GO" id="GO:0005886">
    <property type="term" value="C:plasma membrane"/>
    <property type="evidence" value="ECO:0007669"/>
    <property type="project" value="UniProtKB-SubCell"/>
</dbReference>
<evidence type="ECO:0000256" key="2">
    <source>
        <dbReference type="ARBA" id="ARBA00022516"/>
    </source>
</evidence>
<evidence type="ECO:0000256" key="5">
    <source>
        <dbReference type="ARBA" id="ARBA00022989"/>
    </source>
</evidence>
<dbReference type="HAMAP" id="MF_01043">
    <property type="entry name" value="PlsY"/>
    <property type="match status" value="1"/>
</dbReference>
<comment type="subcellular location">
    <subcellularLocation>
        <location evidence="10">Cell membrane</location>
        <topology evidence="10">Multi-pass membrane protein</topology>
    </subcellularLocation>
</comment>
<dbReference type="SMART" id="SM01207">
    <property type="entry name" value="G3P_acyltransf"/>
    <property type="match status" value="1"/>
</dbReference>
<dbReference type="AlphaFoldDB" id="A0AAJ3K669"/>
<evidence type="ECO:0000256" key="7">
    <source>
        <dbReference type="ARBA" id="ARBA00023136"/>
    </source>
</evidence>
<comment type="caution">
    <text evidence="11">The sequence shown here is derived from an EMBL/GenBank/DDBJ whole genome shotgun (WGS) entry which is preliminary data.</text>
</comment>
<keyword evidence="7 10" id="KW-0472">Membrane</keyword>
<accession>A0AAJ3K669</accession>
<dbReference type="Proteomes" id="UP000188998">
    <property type="component" value="Unassembled WGS sequence"/>
</dbReference>
<evidence type="ECO:0000313" key="11">
    <source>
        <dbReference type="EMBL" id="OOF73448.1"/>
    </source>
</evidence>
<keyword evidence="4 10" id="KW-0812">Transmembrane</keyword>
<comment type="subunit">
    <text evidence="10">Probably interacts with PlsX.</text>
</comment>
<reference evidence="11 12" key="1">
    <citation type="submission" date="2016-10" db="EMBL/GenBank/DDBJ databases">
        <title>Rodentibacter gen. nov. and new species.</title>
        <authorList>
            <person name="Christensen H."/>
        </authorList>
    </citation>
    <scope>NUCLEOTIDE SEQUENCE [LARGE SCALE GENOMIC DNA]</scope>
    <source>
        <strain evidence="11 12">199137021</strain>
    </source>
</reference>
<dbReference type="Pfam" id="PF02660">
    <property type="entry name" value="G3P_acyltransf"/>
    <property type="match status" value="1"/>
</dbReference>
<comment type="catalytic activity">
    <reaction evidence="10">
        <text>an acyl phosphate + sn-glycerol 3-phosphate = a 1-acyl-sn-glycero-3-phosphate + phosphate</text>
        <dbReference type="Rhea" id="RHEA:34075"/>
        <dbReference type="ChEBI" id="CHEBI:43474"/>
        <dbReference type="ChEBI" id="CHEBI:57597"/>
        <dbReference type="ChEBI" id="CHEBI:57970"/>
        <dbReference type="ChEBI" id="CHEBI:59918"/>
        <dbReference type="EC" id="2.3.1.275"/>
    </reaction>
</comment>
<keyword evidence="9 10" id="KW-1208">Phospholipid metabolism</keyword>
<feature type="transmembrane region" description="Helical" evidence="10">
    <location>
        <begin position="156"/>
        <end position="175"/>
    </location>
</feature>
<evidence type="ECO:0000256" key="3">
    <source>
        <dbReference type="ARBA" id="ARBA00022679"/>
    </source>
</evidence>
<sequence>MSLFAIIYMIFAYLLGSISSAILICKVAGLPDPRQYGSHNPGATNVFRIGGRWAALAVLIFDILKGMLPVWAGYYLGLTQFELGMVALGACLGHIFPIFFRFKGGKGVATAFGAIAPIAWAVAGSIFGTWFIVFLVSGYSSLSAVVTALLAPFYVWWFKPEFTFPVALVSCLLIYRHHDNIQRLWRGQEDKIWSKLKKNKGTIPDN</sequence>
<evidence type="ECO:0000256" key="10">
    <source>
        <dbReference type="HAMAP-Rule" id="MF_01043"/>
    </source>
</evidence>
<comment type="pathway">
    <text evidence="10">Lipid metabolism; phospholipid metabolism.</text>
</comment>
<evidence type="ECO:0000313" key="12">
    <source>
        <dbReference type="Proteomes" id="UP000188998"/>
    </source>
</evidence>
<evidence type="ECO:0000256" key="8">
    <source>
        <dbReference type="ARBA" id="ARBA00023209"/>
    </source>
</evidence>
<dbReference type="GO" id="GO:0008654">
    <property type="term" value="P:phospholipid biosynthetic process"/>
    <property type="evidence" value="ECO:0007669"/>
    <property type="project" value="UniProtKB-UniRule"/>
</dbReference>
<feature type="transmembrane region" description="Helical" evidence="10">
    <location>
        <begin position="53"/>
        <end position="77"/>
    </location>
</feature>
<dbReference type="EMBL" id="MLAB01000003">
    <property type="protein sequence ID" value="OOF73448.1"/>
    <property type="molecule type" value="Genomic_DNA"/>
</dbReference>
<gene>
    <name evidence="10" type="primary">plsY</name>
    <name evidence="11" type="ORF">BKG90_01115</name>
</gene>
<comment type="similarity">
    <text evidence="10">Belongs to the PlsY family.</text>
</comment>
<keyword evidence="8 10" id="KW-0594">Phospholipid biosynthesis</keyword>
<dbReference type="GO" id="GO:0043772">
    <property type="term" value="F:acyl-phosphate glycerol-3-phosphate acyltransferase activity"/>
    <property type="evidence" value="ECO:0007669"/>
    <property type="project" value="UniProtKB-UniRule"/>
</dbReference>
<evidence type="ECO:0000256" key="1">
    <source>
        <dbReference type="ARBA" id="ARBA00022475"/>
    </source>
</evidence>
<evidence type="ECO:0000256" key="9">
    <source>
        <dbReference type="ARBA" id="ARBA00023264"/>
    </source>
</evidence>
<keyword evidence="5 10" id="KW-1133">Transmembrane helix</keyword>